<dbReference type="Proteomes" id="UP000295341">
    <property type="component" value="Unassembled WGS sequence"/>
</dbReference>
<comment type="caution">
    <text evidence="1">The sequence shown here is derived from an EMBL/GenBank/DDBJ whole genome shotgun (WGS) entry which is preliminary data.</text>
</comment>
<name>A0A4R7NX96_9GAMM</name>
<gene>
    <name evidence="1" type="ORF">DFR24_4173</name>
</gene>
<organism evidence="1 2">
    <name type="scientific">Panacagrimonas perspica</name>
    <dbReference type="NCBI Taxonomy" id="381431"/>
    <lineage>
        <taxon>Bacteria</taxon>
        <taxon>Pseudomonadati</taxon>
        <taxon>Pseudomonadota</taxon>
        <taxon>Gammaproteobacteria</taxon>
        <taxon>Nevskiales</taxon>
        <taxon>Nevskiaceae</taxon>
        <taxon>Panacagrimonas</taxon>
    </lineage>
</organism>
<reference evidence="1 2" key="1">
    <citation type="submission" date="2019-03" db="EMBL/GenBank/DDBJ databases">
        <title>Genomic Encyclopedia of Type Strains, Phase IV (KMG-IV): sequencing the most valuable type-strain genomes for metagenomic binning, comparative biology and taxonomic classification.</title>
        <authorList>
            <person name="Goeker M."/>
        </authorList>
    </citation>
    <scope>NUCLEOTIDE SEQUENCE [LARGE SCALE GENOMIC DNA]</scope>
    <source>
        <strain evidence="1 2">DSM 26377</strain>
    </source>
</reference>
<sequence>MDVPEHLSALDPGLVAAYRATHYRVDLAPPFTMKVDVHGPGLGRLMQAGGHTGAMFITAWNPLGESLSRDRNEQRQQRLIDELRAAGLAWVPGVGSDPSGAWPDEEVSVLVPDVDRAAACDWGRRHGQNAVLWADTDAVPKLLLLR</sequence>
<evidence type="ECO:0000313" key="2">
    <source>
        <dbReference type="Proteomes" id="UP000295341"/>
    </source>
</evidence>
<dbReference type="OrthoDB" id="1493624at2"/>
<dbReference type="Pfam" id="PF11697">
    <property type="entry name" value="DUF3293"/>
    <property type="match status" value="1"/>
</dbReference>
<dbReference type="RefSeq" id="WP_133883330.1">
    <property type="nucleotide sequence ID" value="NZ_MWIN01000013.1"/>
</dbReference>
<dbReference type="AlphaFoldDB" id="A0A4R7NX96"/>
<dbReference type="EMBL" id="SOBT01000011">
    <property type="protein sequence ID" value="TDU25728.1"/>
    <property type="molecule type" value="Genomic_DNA"/>
</dbReference>
<keyword evidence="2" id="KW-1185">Reference proteome</keyword>
<evidence type="ECO:0000313" key="1">
    <source>
        <dbReference type="EMBL" id="TDU25728.1"/>
    </source>
</evidence>
<protein>
    <submittedName>
        <fullName evidence="1">Uncharacterized protein DUF3293</fullName>
    </submittedName>
</protein>
<proteinExistence type="predicted"/>
<accession>A0A4R7NX96</accession>
<dbReference type="InterPro" id="IPR021710">
    <property type="entry name" value="DUF3293"/>
</dbReference>